<evidence type="ECO:0000256" key="6">
    <source>
        <dbReference type="ARBA" id="ARBA00022750"/>
    </source>
</evidence>
<dbReference type="Pfam" id="PF17917">
    <property type="entry name" value="RT_RNaseH"/>
    <property type="match status" value="1"/>
</dbReference>
<dbReference type="Pfam" id="PF24626">
    <property type="entry name" value="SH3_Tf2-1"/>
    <property type="match status" value="1"/>
</dbReference>
<feature type="domain" description="Integrase zinc-binding" evidence="17">
    <location>
        <begin position="554"/>
        <end position="609"/>
    </location>
</feature>
<sequence>MSESVEGSGGDGEDKNLLGRMSALESKLESMMGLLKQSMQVRDVVEPAKAESAAQSMAEQRVIEPFKMEVRIEIPIYDGELNPEKLHLVGILQLWARSRKDAPHPNLAGIHCCHQESVYPLGYEEELRGKWQFLRQKKGQTVQEYTTEFRKQAMLIGVNFRGAETLAKYKAGLHYSLRTELALFNVKDLDDASIKAMHMEKQAKPFRDQQGSRKEAESSVEKGKKADKKNASATRREEKTCEHCSKTGHTKDRCWELHPEKKPKNWKGKRTAVARHDHTGKEEGIEGSEYPDEKLVCMAYRAKQKHCSTASASSDTGKVVARAPDSVKEELFWIYVQIQMSKHKDIIWGTAENKAFSLLKQRISTAPALAMPDLRQPFEIETDASGHAMGAVLLQGGKPVCYHSQLFSGAVLNYPTYDKELFVVVLAIRKWRHYLTGKETIFHTDHEPLKYLHSQSKLRQSRHFKWMGFLEQFHLLIRYKKGKTNQLADWLSRPPLKVANMVMYREPSNSVIYKEQYIEDTCFQNAYQQLEAGNNMDGYHLEDGLLFKGGKLCVPSESRLKLIREAHHSLVAGHFGIHKTVANLQRYVYWPNMLNDVTHYIRGCSICSVMETETGGDIQESVALKFVQKIQLVHKQVEEQLIKAQAKYKERHDKHRVDHSFQVGDMVWLYLGKDRMKGRHMKLKPIRYGPFKIIEQYGTNAFKLDLPSYMHMYSVVNVDNLRLFEPSLLDERDDTTLLPVVHDLVPMERATTDMLLDRKTRKTRNGEQEFYWVCPKGQYPNRAKRYSQEQMQEKFLQLLIDAFEGPKASLSGRSDP</sequence>
<organism evidence="19 20">
    <name type="scientific">Corchorus olitorius</name>
    <dbReference type="NCBI Taxonomy" id="93759"/>
    <lineage>
        <taxon>Eukaryota</taxon>
        <taxon>Viridiplantae</taxon>
        <taxon>Streptophyta</taxon>
        <taxon>Embryophyta</taxon>
        <taxon>Tracheophyta</taxon>
        <taxon>Spermatophyta</taxon>
        <taxon>Magnoliopsida</taxon>
        <taxon>eudicotyledons</taxon>
        <taxon>Gunneridae</taxon>
        <taxon>Pentapetalae</taxon>
        <taxon>rosids</taxon>
        <taxon>malvids</taxon>
        <taxon>Malvales</taxon>
        <taxon>Malvaceae</taxon>
        <taxon>Grewioideae</taxon>
        <taxon>Apeibeae</taxon>
        <taxon>Corchorus</taxon>
    </lineage>
</organism>
<dbReference type="GO" id="GO:0003677">
    <property type="term" value="F:DNA binding"/>
    <property type="evidence" value="ECO:0007669"/>
    <property type="project" value="UniProtKB-KW"/>
</dbReference>
<dbReference type="GO" id="GO:0004190">
    <property type="term" value="F:aspartic-type endopeptidase activity"/>
    <property type="evidence" value="ECO:0007669"/>
    <property type="project" value="UniProtKB-KW"/>
</dbReference>
<accession>A0A1R3KPS3</accession>
<dbReference type="GO" id="GO:0004519">
    <property type="term" value="F:endonuclease activity"/>
    <property type="evidence" value="ECO:0007669"/>
    <property type="project" value="UniProtKB-KW"/>
</dbReference>
<dbReference type="GO" id="GO:0003887">
    <property type="term" value="F:DNA-directed DNA polymerase activity"/>
    <property type="evidence" value="ECO:0007669"/>
    <property type="project" value="UniProtKB-KW"/>
</dbReference>
<dbReference type="PANTHER" id="PTHR37984:SF5">
    <property type="entry name" value="PROTEIN NYNRIN-LIKE"/>
    <property type="match status" value="1"/>
</dbReference>
<evidence type="ECO:0000256" key="1">
    <source>
        <dbReference type="ARBA" id="ARBA00022670"/>
    </source>
</evidence>
<dbReference type="CDD" id="cd09274">
    <property type="entry name" value="RNase_HI_RT_Ty3"/>
    <property type="match status" value="1"/>
</dbReference>
<evidence type="ECO:0000256" key="9">
    <source>
        <dbReference type="ARBA" id="ARBA00022842"/>
    </source>
</evidence>
<dbReference type="EMBL" id="AWUE01012464">
    <property type="protein sequence ID" value="OMP09092.1"/>
    <property type="molecule type" value="Genomic_DNA"/>
</dbReference>
<keyword evidence="8" id="KW-0378">Hydrolase</keyword>
<dbReference type="GO" id="GO:0006508">
    <property type="term" value="P:proteolysis"/>
    <property type="evidence" value="ECO:0007669"/>
    <property type="project" value="UniProtKB-KW"/>
</dbReference>
<dbReference type="InterPro" id="IPR043502">
    <property type="entry name" value="DNA/RNA_pol_sf"/>
</dbReference>
<keyword evidence="5" id="KW-0479">Metal-binding</keyword>
<evidence type="ECO:0000256" key="12">
    <source>
        <dbReference type="ARBA" id="ARBA00022932"/>
    </source>
</evidence>
<keyword evidence="12" id="KW-0239">DNA-directed DNA polymerase</keyword>
<dbReference type="GO" id="GO:0003964">
    <property type="term" value="F:RNA-directed DNA polymerase activity"/>
    <property type="evidence" value="ECO:0007669"/>
    <property type="project" value="UniProtKB-KW"/>
</dbReference>
<evidence type="ECO:0000313" key="19">
    <source>
        <dbReference type="EMBL" id="OMP09092.1"/>
    </source>
</evidence>
<dbReference type="AlphaFoldDB" id="A0A1R3KPS3"/>
<proteinExistence type="predicted"/>
<keyword evidence="10" id="KW-0229">DNA integration</keyword>
<evidence type="ECO:0000259" key="18">
    <source>
        <dbReference type="Pfam" id="PF24626"/>
    </source>
</evidence>
<evidence type="ECO:0000256" key="13">
    <source>
        <dbReference type="ARBA" id="ARBA00023125"/>
    </source>
</evidence>
<dbReference type="SUPFAM" id="SSF56672">
    <property type="entry name" value="DNA/RNA polymerases"/>
    <property type="match status" value="1"/>
</dbReference>
<dbReference type="GO" id="GO:0006310">
    <property type="term" value="P:DNA recombination"/>
    <property type="evidence" value="ECO:0007669"/>
    <property type="project" value="UniProtKB-KW"/>
</dbReference>
<dbReference type="Gene3D" id="3.10.20.370">
    <property type="match status" value="1"/>
</dbReference>
<keyword evidence="11" id="KW-0695">RNA-directed DNA polymerase</keyword>
<feature type="domain" description="Reverse transcriptase RNase H-like" evidence="16">
    <location>
        <begin position="373"/>
        <end position="473"/>
    </location>
</feature>
<evidence type="ECO:0000256" key="2">
    <source>
        <dbReference type="ARBA" id="ARBA00022679"/>
    </source>
</evidence>
<evidence type="ECO:0000256" key="8">
    <source>
        <dbReference type="ARBA" id="ARBA00022801"/>
    </source>
</evidence>
<dbReference type="GO" id="GO:0046872">
    <property type="term" value="F:metal ion binding"/>
    <property type="evidence" value="ECO:0007669"/>
    <property type="project" value="UniProtKB-KW"/>
</dbReference>
<keyword evidence="3" id="KW-0548">Nucleotidyltransferase</keyword>
<evidence type="ECO:0000256" key="3">
    <source>
        <dbReference type="ARBA" id="ARBA00022695"/>
    </source>
</evidence>
<reference evidence="20" key="1">
    <citation type="submission" date="2013-09" db="EMBL/GenBank/DDBJ databases">
        <title>Corchorus olitorius genome sequencing.</title>
        <authorList>
            <person name="Alam M."/>
            <person name="Haque M.S."/>
            <person name="Islam M.S."/>
            <person name="Emdad E.M."/>
            <person name="Islam M.M."/>
            <person name="Ahmed B."/>
            <person name="Halim A."/>
            <person name="Hossen Q.M.M."/>
            <person name="Hossain M.Z."/>
            <person name="Ahmed R."/>
            <person name="Khan M.M."/>
            <person name="Islam R."/>
            <person name="Rashid M.M."/>
            <person name="Khan S.A."/>
            <person name="Rahman M.S."/>
            <person name="Alam M."/>
            <person name="Yahiya A.S."/>
            <person name="Khan M.S."/>
            <person name="Azam M.S."/>
            <person name="Haque T."/>
            <person name="Lashkar M.Z.H."/>
            <person name="Akhand A.I."/>
            <person name="Morshed G."/>
            <person name="Roy S."/>
            <person name="Uddin K.S."/>
            <person name="Rabeya T."/>
            <person name="Hossain A.S."/>
            <person name="Chowdhury A."/>
            <person name="Snigdha A.R."/>
            <person name="Mortoza M.S."/>
            <person name="Matin S.A."/>
            <person name="Hoque S.M.E."/>
            <person name="Islam M.K."/>
            <person name="Roy D.K."/>
            <person name="Haider R."/>
            <person name="Moosa M.M."/>
            <person name="Elias S.M."/>
            <person name="Hasan A.M."/>
            <person name="Jahan S."/>
            <person name="Shafiuddin M."/>
            <person name="Mahmood N."/>
            <person name="Shommy N.S."/>
        </authorList>
    </citation>
    <scope>NUCLEOTIDE SEQUENCE [LARGE SCALE GENOMIC DNA]</scope>
    <source>
        <strain evidence="20">cv. O-4</strain>
    </source>
</reference>
<keyword evidence="9" id="KW-0460">Magnesium</keyword>
<dbReference type="Gene3D" id="1.10.340.70">
    <property type="match status" value="1"/>
</dbReference>
<keyword evidence="4" id="KW-0540">Nuclease</keyword>
<comment type="caution">
    <text evidence="19">The sequence shown here is derived from an EMBL/GenBank/DDBJ whole genome shotgun (WGS) entry which is preliminary data.</text>
</comment>
<evidence type="ECO:0000256" key="11">
    <source>
        <dbReference type="ARBA" id="ARBA00022918"/>
    </source>
</evidence>
<dbReference type="InterPro" id="IPR050951">
    <property type="entry name" value="Retrovirus_Pol_polyprotein"/>
</dbReference>
<keyword evidence="2" id="KW-0808">Transferase</keyword>
<evidence type="ECO:0008006" key="21">
    <source>
        <dbReference type="Google" id="ProtNLM"/>
    </source>
</evidence>
<evidence type="ECO:0000259" key="16">
    <source>
        <dbReference type="Pfam" id="PF17917"/>
    </source>
</evidence>
<evidence type="ECO:0000256" key="7">
    <source>
        <dbReference type="ARBA" id="ARBA00022759"/>
    </source>
</evidence>
<evidence type="ECO:0000256" key="14">
    <source>
        <dbReference type="ARBA" id="ARBA00023172"/>
    </source>
</evidence>
<dbReference type="STRING" id="93759.A0A1R3KPS3"/>
<name>A0A1R3KPS3_9ROSI</name>
<evidence type="ECO:0000313" key="20">
    <source>
        <dbReference type="Proteomes" id="UP000187203"/>
    </source>
</evidence>
<feature type="domain" description="Tf2-1-like SH3-like" evidence="18">
    <location>
        <begin position="664"/>
        <end position="723"/>
    </location>
</feature>
<dbReference type="InterPro" id="IPR056924">
    <property type="entry name" value="SH3_Tf2-1"/>
</dbReference>
<evidence type="ECO:0000256" key="4">
    <source>
        <dbReference type="ARBA" id="ARBA00022722"/>
    </source>
</evidence>
<keyword evidence="6" id="KW-0064">Aspartyl protease</keyword>
<evidence type="ECO:0000259" key="17">
    <source>
        <dbReference type="Pfam" id="PF17921"/>
    </source>
</evidence>
<keyword evidence="20" id="KW-1185">Reference proteome</keyword>
<gene>
    <name evidence="19" type="ORF">COLO4_05809</name>
</gene>
<dbReference type="OrthoDB" id="1000063at2759"/>
<keyword evidence="14" id="KW-0233">DNA recombination</keyword>
<keyword evidence="7" id="KW-0255">Endonuclease</keyword>
<evidence type="ECO:0000256" key="10">
    <source>
        <dbReference type="ARBA" id="ARBA00022908"/>
    </source>
</evidence>
<keyword evidence="13" id="KW-0238">DNA-binding</keyword>
<feature type="region of interest" description="Disordered" evidence="15">
    <location>
        <begin position="202"/>
        <end position="236"/>
    </location>
</feature>
<evidence type="ECO:0000256" key="15">
    <source>
        <dbReference type="SAM" id="MobiDB-lite"/>
    </source>
</evidence>
<dbReference type="GO" id="GO:0015074">
    <property type="term" value="P:DNA integration"/>
    <property type="evidence" value="ECO:0007669"/>
    <property type="project" value="UniProtKB-KW"/>
</dbReference>
<dbReference type="PANTHER" id="PTHR37984">
    <property type="entry name" value="PROTEIN CBG26694"/>
    <property type="match status" value="1"/>
</dbReference>
<protein>
    <recommendedName>
        <fullName evidence="21">Reverse transcriptase</fullName>
    </recommendedName>
</protein>
<dbReference type="InterPro" id="IPR041588">
    <property type="entry name" value="Integrase_H2C2"/>
</dbReference>
<keyword evidence="1" id="KW-0645">Protease</keyword>
<dbReference type="Pfam" id="PF17921">
    <property type="entry name" value="Integrase_H2C2"/>
    <property type="match status" value="1"/>
</dbReference>
<dbReference type="Proteomes" id="UP000187203">
    <property type="component" value="Unassembled WGS sequence"/>
</dbReference>
<evidence type="ECO:0000256" key="5">
    <source>
        <dbReference type="ARBA" id="ARBA00022723"/>
    </source>
</evidence>
<dbReference type="FunFam" id="1.10.340.70:FF:000001">
    <property type="entry name" value="Retrovirus-related Pol polyprotein from transposon gypsy-like Protein"/>
    <property type="match status" value="1"/>
</dbReference>
<dbReference type="InterPro" id="IPR041373">
    <property type="entry name" value="RT_RNaseH"/>
</dbReference>